<dbReference type="Proteomes" id="UP000219439">
    <property type="component" value="Unassembled WGS sequence"/>
</dbReference>
<keyword evidence="3" id="KW-1185">Reference proteome</keyword>
<evidence type="ECO:0000256" key="1">
    <source>
        <dbReference type="SAM" id="MobiDB-lite"/>
    </source>
</evidence>
<dbReference type="InterPro" id="IPR010064">
    <property type="entry name" value="HK97-gp10_tail"/>
</dbReference>
<sequence length="146" mass="16463">MADGASLNVSKARKKISGLRNLSTSLDAKLDAASQKNSEEFVETARRYTPRDTGNLAQSLVALKDPKDSIWGIYGDFYWFFVENGTAPGVRGQKTRNAKGNSRTARRTHPGSRPRPFIFTTYRILKERFHGRYRRAINKAIKEVIG</sequence>
<accession>A0A285PJ33</accession>
<evidence type="ECO:0000313" key="3">
    <source>
        <dbReference type="Proteomes" id="UP000219439"/>
    </source>
</evidence>
<organism evidence="2 3">
    <name type="scientific">Cohaesibacter gelatinilyticus</name>
    <dbReference type="NCBI Taxonomy" id="372072"/>
    <lineage>
        <taxon>Bacteria</taxon>
        <taxon>Pseudomonadati</taxon>
        <taxon>Pseudomonadota</taxon>
        <taxon>Alphaproteobacteria</taxon>
        <taxon>Hyphomicrobiales</taxon>
        <taxon>Cohaesibacteraceae</taxon>
    </lineage>
</organism>
<dbReference type="EMBL" id="OBEL01000011">
    <property type="protein sequence ID" value="SNZ21724.1"/>
    <property type="molecule type" value="Genomic_DNA"/>
</dbReference>
<proteinExistence type="predicted"/>
<evidence type="ECO:0000313" key="2">
    <source>
        <dbReference type="EMBL" id="SNZ21724.1"/>
    </source>
</evidence>
<dbReference type="RefSeq" id="WP_097156098.1">
    <property type="nucleotide sequence ID" value="NZ_OBEL01000011.1"/>
</dbReference>
<feature type="region of interest" description="Disordered" evidence="1">
    <location>
        <begin position="90"/>
        <end position="114"/>
    </location>
</feature>
<protein>
    <submittedName>
        <fullName evidence="2">Phage protein, HK97 gp10 family</fullName>
    </submittedName>
</protein>
<name>A0A285PJ33_9HYPH</name>
<dbReference type="AlphaFoldDB" id="A0A285PJ33"/>
<dbReference type="Pfam" id="PF04883">
    <property type="entry name" value="HK97-gp10_like"/>
    <property type="match status" value="1"/>
</dbReference>
<dbReference type="OrthoDB" id="8369187at2"/>
<gene>
    <name evidence="2" type="ORF">SAMN06265368_4849</name>
</gene>
<reference evidence="2 3" key="1">
    <citation type="submission" date="2017-09" db="EMBL/GenBank/DDBJ databases">
        <authorList>
            <person name="Ehlers B."/>
            <person name="Leendertz F.H."/>
        </authorList>
    </citation>
    <scope>NUCLEOTIDE SEQUENCE [LARGE SCALE GENOMIC DNA]</scope>
    <source>
        <strain evidence="2 3">DSM 18289</strain>
    </source>
</reference>